<evidence type="ECO:0000313" key="2">
    <source>
        <dbReference type="EMBL" id="MED6163877.1"/>
    </source>
</evidence>
<gene>
    <name evidence="2" type="ORF">PIB30_084238</name>
</gene>
<evidence type="ECO:0000256" key="1">
    <source>
        <dbReference type="SAM" id="MobiDB-lite"/>
    </source>
</evidence>
<comment type="caution">
    <text evidence="2">The sequence shown here is derived from an EMBL/GenBank/DDBJ whole genome shotgun (WGS) entry which is preliminary data.</text>
</comment>
<feature type="non-terminal residue" evidence="2">
    <location>
        <position position="72"/>
    </location>
</feature>
<accession>A0ABU6URC3</accession>
<reference evidence="2 3" key="1">
    <citation type="journal article" date="2023" name="Plants (Basel)">
        <title>Bridging the Gap: Combining Genomics and Transcriptomics Approaches to Understand Stylosanthes scabra, an Orphan Legume from the Brazilian Caatinga.</title>
        <authorList>
            <person name="Ferreira-Neto J.R.C."/>
            <person name="da Silva M.D."/>
            <person name="Binneck E."/>
            <person name="de Melo N.F."/>
            <person name="da Silva R.H."/>
            <person name="de Melo A.L.T.M."/>
            <person name="Pandolfi V."/>
            <person name="Bustamante F.O."/>
            <person name="Brasileiro-Vidal A.C."/>
            <person name="Benko-Iseppon A.M."/>
        </authorList>
    </citation>
    <scope>NUCLEOTIDE SEQUENCE [LARGE SCALE GENOMIC DNA]</scope>
    <source>
        <tissue evidence="2">Leaves</tissue>
    </source>
</reference>
<dbReference type="EMBL" id="JASCZI010122189">
    <property type="protein sequence ID" value="MED6163877.1"/>
    <property type="molecule type" value="Genomic_DNA"/>
</dbReference>
<dbReference type="Proteomes" id="UP001341840">
    <property type="component" value="Unassembled WGS sequence"/>
</dbReference>
<protein>
    <submittedName>
        <fullName evidence="2">Uncharacterized protein</fullName>
    </submittedName>
</protein>
<evidence type="ECO:0000313" key="3">
    <source>
        <dbReference type="Proteomes" id="UP001341840"/>
    </source>
</evidence>
<name>A0ABU6URC3_9FABA</name>
<feature type="region of interest" description="Disordered" evidence="1">
    <location>
        <begin position="14"/>
        <end position="33"/>
    </location>
</feature>
<sequence>MKLREIRSKLNIDDEIEREGGGGSGGRCDDDARAVPRGEKMKKLGADATVSAVATTQDNGDGAAVVNWWLRE</sequence>
<proteinExistence type="predicted"/>
<organism evidence="2 3">
    <name type="scientific">Stylosanthes scabra</name>
    <dbReference type="NCBI Taxonomy" id="79078"/>
    <lineage>
        <taxon>Eukaryota</taxon>
        <taxon>Viridiplantae</taxon>
        <taxon>Streptophyta</taxon>
        <taxon>Embryophyta</taxon>
        <taxon>Tracheophyta</taxon>
        <taxon>Spermatophyta</taxon>
        <taxon>Magnoliopsida</taxon>
        <taxon>eudicotyledons</taxon>
        <taxon>Gunneridae</taxon>
        <taxon>Pentapetalae</taxon>
        <taxon>rosids</taxon>
        <taxon>fabids</taxon>
        <taxon>Fabales</taxon>
        <taxon>Fabaceae</taxon>
        <taxon>Papilionoideae</taxon>
        <taxon>50 kb inversion clade</taxon>
        <taxon>dalbergioids sensu lato</taxon>
        <taxon>Dalbergieae</taxon>
        <taxon>Pterocarpus clade</taxon>
        <taxon>Stylosanthes</taxon>
    </lineage>
</organism>
<keyword evidence="3" id="KW-1185">Reference proteome</keyword>